<comment type="caution">
    <text evidence="2">The sequence shown here is derived from an EMBL/GenBank/DDBJ whole genome shotgun (WGS) entry which is preliminary data.</text>
</comment>
<accession>A0A811KV99</accession>
<dbReference type="PROSITE" id="PS50222">
    <property type="entry name" value="EF_HAND_2"/>
    <property type="match status" value="1"/>
</dbReference>
<evidence type="ECO:0000313" key="2">
    <source>
        <dbReference type="EMBL" id="CAD5218933.1"/>
    </source>
</evidence>
<evidence type="ECO:0000259" key="1">
    <source>
        <dbReference type="PROSITE" id="PS50222"/>
    </source>
</evidence>
<dbReference type="InterPro" id="IPR002048">
    <property type="entry name" value="EF_hand_dom"/>
</dbReference>
<dbReference type="InterPro" id="IPR011992">
    <property type="entry name" value="EF-hand-dom_pair"/>
</dbReference>
<dbReference type="Gene3D" id="1.10.238.10">
    <property type="entry name" value="EF-hand"/>
    <property type="match status" value="1"/>
</dbReference>
<evidence type="ECO:0000313" key="3">
    <source>
        <dbReference type="Proteomes" id="UP000614601"/>
    </source>
</evidence>
<dbReference type="EMBL" id="CAJFCW020000004">
    <property type="protein sequence ID" value="CAG9112150.1"/>
    <property type="molecule type" value="Genomic_DNA"/>
</dbReference>
<sequence>MFQQSDLNKDTFLDKRELDSFVRNSINNVFTESVIDDDTIETAVVIADTMFDEADASNMGQLSFKGTLLFRSPANMLGEKIANMIVDLVTETDALEKDSSLNQF</sequence>
<dbReference type="AlphaFoldDB" id="A0A811KV99"/>
<gene>
    <name evidence="2" type="ORF">BOKJ2_LOCUS8143</name>
</gene>
<keyword evidence="3" id="KW-1185">Reference proteome</keyword>
<reference evidence="2" key="1">
    <citation type="submission" date="2020-09" db="EMBL/GenBank/DDBJ databases">
        <authorList>
            <person name="Kikuchi T."/>
        </authorList>
    </citation>
    <scope>NUCLEOTIDE SEQUENCE</scope>
    <source>
        <strain evidence="2">SH1</strain>
    </source>
</reference>
<feature type="domain" description="EF-hand" evidence="1">
    <location>
        <begin position="1"/>
        <end position="28"/>
    </location>
</feature>
<proteinExistence type="predicted"/>
<organism evidence="2 3">
    <name type="scientific">Bursaphelenchus okinawaensis</name>
    <dbReference type="NCBI Taxonomy" id="465554"/>
    <lineage>
        <taxon>Eukaryota</taxon>
        <taxon>Metazoa</taxon>
        <taxon>Ecdysozoa</taxon>
        <taxon>Nematoda</taxon>
        <taxon>Chromadorea</taxon>
        <taxon>Rhabditida</taxon>
        <taxon>Tylenchina</taxon>
        <taxon>Tylenchomorpha</taxon>
        <taxon>Aphelenchoidea</taxon>
        <taxon>Aphelenchoididae</taxon>
        <taxon>Bursaphelenchus</taxon>
    </lineage>
</organism>
<dbReference type="OrthoDB" id="5828838at2759"/>
<dbReference type="SUPFAM" id="SSF47473">
    <property type="entry name" value="EF-hand"/>
    <property type="match status" value="1"/>
</dbReference>
<name>A0A811KV99_9BILA</name>
<dbReference type="EMBL" id="CAJFDH010000004">
    <property type="protein sequence ID" value="CAD5218933.1"/>
    <property type="molecule type" value="Genomic_DNA"/>
</dbReference>
<dbReference type="GO" id="GO:0005509">
    <property type="term" value="F:calcium ion binding"/>
    <property type="evidence" value="ECO:0007669"/>
    <property type="project" value="InterPro"/>
</dbReference>
<dbReference type="Proteomes" id="UP000783686">
    <property type="component" value="Unassembled WGS sequence"/>
</dbReference>
<dbReference type="Proteomes" id="UP000614601">
    <property type="component" value="Unassembled WGS sequence"/>
</dbReference>
<protein>
    <recommendedName>
        <fullName evidence="1">EF-hand domain-containing protein</fullName>
    </recommendedName>
</protein>